<dbReference type="HOGENOM" id="CLU_079292_1_0_5"/>
<feature type="transmembrane region" description="Helical" evidence="7">
    <location>
        <begin position="99"/>
        <end position="116"/>
    </location>
</feature>
<dbReference type="InterPro" id="IPR049177">
    <property type="entry name" value="MgtC_SapB_SrpB_YhiD_N"/>
</dbReference>
<keyword evidence="5 7" id="KW-1133">Transmembrane helix</keyword>
<evidence type="ECO:0000256" key="7">
    <source>
        <dbReference type="RuleBase" id="RU365041"/>
    </source>
</evidence>
<feature type="transmembrane region" description="Helical" evidence="7">
    <location>
        <begin position="74"/>
        <end position="92"/>
    </location>
</feature>
<dbReference type="AlphaFoldDB" id="Q166S5"/>
<dbReference type="STRING" id="375451.RD1_2452"/>
<dbReference type="OrthoDB" id="9811198at2"/>
<comment type="similarity">
    <text evidence="2 7">Belongs to the MgtC/SapB family.</text>
</comment>
<dbReference type="GO" id="GO:0005886">
    <property type="term" value="C:plasma membrane"/>
    <property type="evidence" value="ECO:0007669"/>
    <property type="project" value="UniProtKB-SubCell"/>
</dbReference>
<dbReference type="PANTHER" id="PTHR33778:SF1">
    <property type="entry name" value="MAGNESIUM TRANSPORTER YHID-RELATED"/>
    <property type="match status" value="1"/>
</dbReference>
<reference evidence="9 10" key="1">
    <citation type="journal article" date="2007" name="J. Bacteriol.">
        <title>The complete genome sequence of Roseobacter denitrificans reveals a mixotrophic rather than photosynthetic metabolism.</title>
        <authorList>
            <person name="Swingley W.D."/>
            <person name="Sadekar S."/>
            <person name="Mastrian S.D."/>
            <person name="Matthies H.J."/>
            <person name="Hao J."/>
            <person name="Ramos H."/>
            <person name="Acharya C.R."/>
            <person name="Conrad A.L."/>
            <person name="Taylor H.L."/>
            <person name="Dejesa L.C."/>
            <person name="Shah M.K."/>
            <person name="O'huallachain M.E."/>
            <person name="Lince M.T."/>
            <person name="Blankenship R.E."/>
            <person name="Beatty J.T."/>
            <person name="Touchman J.W."/>
        </authorList>
    </citation>
    <scope>NUCLEOTIDE SEQUENCE [LARGE SCALE GENOMIC DNA]</scope>
    <source>
        <strain evidence="10">ATCC 33942 / OCh 114</strain>
    </source>
</reference>
<feature type="transmembrane region" description="Helical" evidence="7">
    <location>
        <begin position="6"/>
        <end position="24"/>
    </location>
</feature>
<dbReference type="PANTHER" id="PTHR33778">
    <property type="entry name" value="PROTEIN MGTC"/>
    <property type="match status" value="1"/>
</dbReference>
<keyword evidence="10" id="KW-1185">Reference proteome</keyword>
<accession>Q166S5</accession>
<evidence type="ECO:0000313" key="9">
    <source>
        <dbReference type="EMBL" id="ABG32018.1"/>
    </source>
</evidence>
<keyword evidence="6 7" id="KW-0472">Membrane</keyword>
<comment type="subcellular location">
    <subcellularLocation>
        <location evidence="7">Cell inner membrane</location>
        <topology evidence="7">Multi-pass membrane protein</topology>
    </subcellularLocation>
    <subcellularLocation>
        <location evidence="1">Cell membrane</location>
        <topology evidence="1">Multi-pass membrane protein</topology>
    </subcellularLocation>
</comment>
<protein>
    <recommendedName>
        <fullName evidence="7">Protein MgtC</fullName>
    </recommendedName>
</protein>
<evidence type="ECO:0000256" key="5">
    <source>
        <dbReference type="ARBA" id="ARBA00022989"/>
    </source>
</evidence>
<dbReference type="Pfam" id="PF02308">
    <property type="entry name" value="MgtC"/>
    <property type="match status" value="1"/>
</dbReference>
<organism evidence="9 10">
    <name type="scientific">Roseobacter denitrificans (strain ATCC 33942 / OCh 114)</name>
    <name type="common">Erythrobacter sp. (strain OCh 114)</name>
    <name type="synonym">Roseobacter denitrificans</name>
    <dbReference type="NCBI Taxonomy" id="375451"/>
    <lineage>
        <taxon>Bacteria</taxon>
        <taxon>Pseudomonadati</taxon>
        <taxon>Pseudomonadota</taxon>
        <taxon>Alphaproteobacteria</taxon>
        <taxon>Rhodobacterales</taxon>
        <taxon>Roseobacteraceae</taxon>
        <taxon>Roseobacter</taxon>
    </lineage>
</organism>
<evidence type="ECO:0000256" key="1">
    <source>
        <dbReference type="ARBA" id="ARBA00004651"/>
    </source>
</evidence>
<dbReference type="KEGG" id="rde:RD1_2452"/>
<gene>
    <name evidence="9" type="ordered locus">RD1_2452</name>
</gene>
<keyword evidence="4 7" id="KW-0812">Transmembrane</keyword>
<evidence type="ECO:0000256" key="6">
    <source>
        <dbReference type="ARBA" id="ARBA00023136"/>
    </source>
</evidence>
<keyword evidence="3" id="KW-1003">Cell membrane</keyword>
<dbReference type="Proteomes" id="UP000007029">
    <property type="component" value="Chromosome"/>
</dbReference>
<evidence type="ECO:0000256" key="2">
    <source>
        <dbReference type="ARBA" id="ARBA00009298"/>
    </source>
</evidence>
<evidence type="ECO:0000259" key="8">
    <source>
        <dbReference type="Pfam" id="PF02308"/>
    </source>
</evidence>
<evidence type="ECO:0000256" key="4">
    <source>
        <dbReference type="ARBA" id="ARBA00022692"/>
    </source>
</evidence>
<sequence>MFEVSQSEFMVRLVVAALCGLLVGIDREIRQKPLGARTYVLVTAASSAWVMVTINFSIDAAEAFPDLNSDPTRVIQGLIGAIGFLGAGAIITQNNSGRLRGVASWAAIWGTGVIGIACGLGYFAQAFAVSFLFFAVLNIYDAVERVSDKTAQGSERNR</sequence>
<feature type="transmembrane region" description="Helical" evidence="7">
    <location>
        <begin position="36"/>
        <end position="54"/>
    </location>
</feature>
<evidence type="ECO:0000256" key="3">
    <source>
        <dbReference type="ARBA" id="ARBA00022475"/>
    </source>
</evidence>
<feature type="domain" description="MgtC/SapB/SrpB/YhiD N-terminal" evidence="8">
    <location>
        <begin position="13"/>
        <end position="145"/>
    </location>
</feature>
<dbReference type="eggNOG" id="COG1285">
    <property type="taxonomic scope" value="Bacteria"/>
</dbReference>
<dbReference type="PRINTS" id="PR01837">
    <property type="entry name" value="MGTCSAPBPROT"/>
</dbReference>
<dbReference type="EMBL" id="CP000362">
    <property type="protein sequence ID" value="ABG32018.1"/>
    <property type="molecule type" value="Genomic_DNA"/>
</dbReference>
<dbReference type="InterPro" id="IPR003416">
    <property type="entry name" value="MgtC/SapB/SrpB/YhiD_fam"/>
</dbReference>
<name>Q166S5_ROSDO</name>
<dbReference type="RefSeq" id="WP_011568635.1">
    <property type="nucleotide sequence ID" value="NC_008209.1"/>
</dbReference>
<proteinExistence type="inferred from homology"/>
<keyword evidence="7" id="KW-0997">Cell inner membrane</keyword>
<evidence type="ECO:0000313" key="10">
    <source>
        <dbReference type="Proteomes" id="UP000007029"/>
    </source>
</evidence>